<evidence type="ECO:0000313" key="2">
    <source>
        <dbReference type="EMBL" id="REK77627.1"/>
    </source>
</evidence>
<evidence type="ECO:0000256" key="1">
    <source>
        <dbReference type="SAM" id="Phobius"/>
    </source>
</evidence>
<dbReference type="RefSeq" id="WP_116045366.1">
    <property type="nucleotide sequence ID" value="NZ_QUBQ01000001.1"/>
</dbReference>
<evidence type="ECO:0000313" key="3">
    <source>
        <dbReference type="Proteomes" id="UP000261905"/>
    </source>
</evidence>
<keyword evidence="3" id="KW-1185">Reference proteome</keyword>
<accession>A0A371PP95</accession>
<dbReference type="SUPFAM" id="SSF69304">
    <property type="entry name" value="Tricorn protease N-terminal domain"/>
    <property type="match status" value="1"/>
</dbReference>
<feature type="transmembrane region" description="Helical" evidence="1">
    <location>
        <begin position="375"/>
        <end position="393"/>
    </location>
</feature>
<feature type="transmembrane region" description="Helical" evidence="1">
    <location>
        <begin position="153"/>
        <end position="169"/>
    </location>
</feature>
<dbReference type="OrthoDB" id="9760357at2"/>
<keyword evidence="1" id="KW-0812">Transmembrane</keyword>
<feature type="transmembrane region" description="Helical" evidence="1">
    <location>
        <begin position="248"/>
        <end position="269"/>
    </location>
</feature>
<gene>
    <name evidence="2" type="ORF">DX130_11715</name>
</gene>
<dbReference type="Proteomes" id="UP000261905">
    <property type="component" value="Unassembled WGS sequence"/>
</dbReference>
<keyword evidence="1" id="KW-0472">Membrane</keyword>
<comment type="caution">
    <text evidence="2">The sequence shown here is derived from an EMBL/GenBank/DDBJ whole genome shotgun (WGS) entry which is preliminary data.</text>
</comment>
<keyword evidence="1" id="KW-1133">Transmembrane helix</keyword>
<feature type="transmembrane region" description="Helical" evidence="1">
    <location>
        <begin position="341"/>
        <end position="363"/>
    </location>
</feature>
<protein>
    <submittedName>
        <fullName evidence="2">ABC transporter permease</fullName>
    </submittedName>
</protein>
<proteinExistence type="predicted"/>
<organism evidence="2 3">
    <name type="scientific">Paenibacillus paeoniae</name>
    <dbReference type="NCBI Taxonomy" id="2292705"/>
    <lineage>
        <taxon>Bacteria</taxon>
        <taxon>Bacillati</taxon>
        <taxon>Bacillota</taxon>
        <taxon>Bacilli</taxon>
        <taxon>Bacillales</taxon>
        <taxon>Paenibacillaceae</taxon>
        <taxon>Paenibacillus</taxon>
    </lineage>
</organism>
<feature type="transmembrane region" description="Helical" evidence="1">
    <location>
        <begin position="17"/>
        <end position="35"/>
    </location>
</feature>
<dbReference type="AlphaFoldDB" id="A0A371PP95"/>
<dbReference type="EMBL" id="QUBQ01000001">
    <property type="protein sequence ID" value="REK77627.1"/>
    <property type="molecule type" value="Genomic_DNA"/>
</dbReference>
<feature type="transmembrane region" description="Helical" evidence="1">
    <location>
        <begin position="190"/>
        <end position="211"/>
    </location>
</feature>
<feature type="transmembrane region" description="Helical" evidence="1">
    <location>
        <begin position="276"/>
        <end position="294"/>
    </location>
</feature>
<name>A0A371PP95_9BACL</name>
<reference evidence="2 3" key="1">
    <citation type="submission" date="2018-08" db="EMBL/GenBank/DDBJ databases">
        <title>Paenibacillus sp. M4BSY-1, whole genome shotgun sequence.</title>
        <authorList>
            <person name="Tuo L."/>
        </authorList>
    </citation>
    <scope>NUCLEOTIDE SEQUENCE [LARGE SCALE GENOMIC DNA]</scope>
    <source>
        <strain evidence="2 3">M4BSY-1</strain>
    </source>
</reference>
<sequence>MPLWICEMKKMHLYQKGLVYIGLFFIFSLSSMILFDKPANLDIELNASQYAFYLNQVKGAYSEESEHFFANESAKISETKVKLKEASDDFYDGNINESEYILISTPLEEILQYEKGYKIIYDQFIYIREEPEQRYFLYTNGWDGLISNDNLDFLYILLLLVLVTPVFCFEFESKMNSLNLTVKKGGRNQALYKIGLICITVVMLCLLHAGLKFGFYWLKYGLENGNYPLQSLSYFATSTKSSTLLETFLWLTACKLFGSLCLAILIMFVSVLFKKYAFTLFTCTALILLPYYGFRLESSKYFLPGPLGFMVSSGYFRGNEYVRNMVNGQMIFVFKEVSTMLWLYLFVITLCLCIGMSLAILIRSTNKWCEIRPRFRLRPLHLMLVICVFFLSACTPNTRAGESNIYNYSFRQSYENEYYHFYVEESEGNETRIVFEVKQTGDKQHFVRNPMTSLTRVEKTVFGNGSYVYYMKYNSDKSEIREQMNRLSIIEVNTDTFDEKIVFEKNLNTVKTSINLFKSNNKEMAFFHSVSGFFLDEENIYLVGHDEIRRVHQSTGKMSVIIRFSVLRHLAFDGQTIYYIDEKSQVVKYDTRTDIEEVIPDLVTQYFILTNNEIIFLNRKDKQKIYAMNVSDSTFRRITDVPVLEFYFDEQSIFYVSKDDLKQYRLDWA</sequence>